<dbReference type="AlphaFoldDB" id="A0A7J6VD29"/>
<dbReference type="Proteomes" id="UP000554482">
    <property type="component" value="Unassembled WGS sequence"/>
</dbReference>
<protein>
    <submittedName>
        <fullName evidence="1">Uncharacterized protein</fullName>
    </submittedName>
</protein>
<sequence>MKCFDVAGAEKDCESSFKTEDKKGQLRWNPTLDNVLLDVLVEAAREGKKLEKMGYCCLE</sequence>
<dbReference type="OrthoDB" id="1918043at2759"/>
<organism evidence="1 2">
    <name type="scientific">Thalictrum thalictroides</name>
    <name type="common">Rue-anemone</name>
    <name type="synonym">Anemone thalictroides</name>
    <dbReference type="NCBI Taxonomy" id="46969"/>
    <lineage>
        <taxon>Eukaryota</taxon>
        <taxon>Viridiplantae</taxon>
        <taxon>Streptophyta</taxon>
        <taxon>Embryophyta</taxon>
        <taxon>Tracheophyta</taxon>
        <taxon>Spermatophyta</taxon>
        <taxon>Magnoliopsida</taxon>
        <taxon>Ranunculales</taxon>
        <taxon>Ranunculaceae</taxon>
        <taxon>Thalictroideae</taxon>
        <taxon>Thalictrum</taxon>
    </lineage>
</organism>
<dbReference type="EMBL" id="JABWDY010035192">
    <property type="protein sequence ID" value="KAF5182125.1"/>
    <property type="molecule type" value="Genomic_DNA"/>
</dbReference>
<reference evidence="1 2" key="1">
    <citation type="submission" date="2020-06" db="EMBL/GenBank/DDBJ databases">
        <title>Transcriptomic and genomic resources for Thalictrum thalictroides and T. hernandezii: Facilitating candidate gene discovery in an emerging model plant lineage.</title>
        <authorList>
            <person name="Arias T."/>
            <person name="Riano-Pachon D.M."/>
            <person name="Di Stilio V.S."/>
        </authorList>
    </citation>
    <scope>NUCLEOTIDE SEQUENCE [LARGE SCALE GENOMIC DNA]</scope>
    <source>
        <strain evidence="2">cv. WT478/WT964</strain>
        <tissue evidence="1">Leaves</tissue>
    </source>
</reference>
<keyword evidence="2" id="KW-1185">Reference proteome</keyword>
<gene>
    <name evidence="1" type="ORF">FRX31_028287</name>
</gene>
<name>A0A7J6VD29_THATH</name>
<accession>A0A7J6VD29</accession>
<comment type="caution">
    <text evidence="1">The sequence shown here is derived from an EMBL/GenBank/DDBJ whole genome shotgun (WGS) entry which is preliminary data.</text>
</comment>
<proteinExistence type="predicted"/>
<evidence type="ECO:0000313" key="1">
    <source>
        <dbReference type="EMBL" id="KAF5182125.1"/>
    </source>
</evidence>
<evidence type="ECO:0000313" key="2">
    <source>
        <dbReference type="Proteomes" id="UP000554482"/>
    </source>
</evidence>